<gene>
    <name evidence="1" type="ORF">NCTC10283_00188</name>
</gene>
<dbReference type="InterPro" id="IPR010260">
    <property type="entry name" value="AlpA"/>
</dbReference>
<keyword evidence="2" id="KW-1185">Reference proteome</keyword>
<protein>
    <submittedName>
        <fullName evidence="1">Predicted transcriptional regulator</fullName>
    </submittedName>
</protein>
<reference evidence="1 2" key="1">
    <citation type="submission" date="2018-06" db="EMBL/GenBank/DDBJ databases">
        <authorList>
            <consortium name="Pathogen Informatics"/>
            <person name="Doyle S."/>
        </authorList>
    </citation>
    <scope>NUCLEOTIDE SEQUENCE [LARGE SCALE GENOMIC DNA]</scope>
    <source>
        <strain evidence="1 2">NCTC10283</strain>
    </source>
</reference>
<dbReference type="Proteomes" id="UP000254209">
    <property type="component" value="Unassembled WGS sequence"/>
</dbReference>
<organism evidence="1 2">
    <name type="scientific">Alysiella crassa</name>
    <dbReference type="NCBI Taxonomy" id="153491"/>
    <lineage>
        <taxon>Bacteria</taxon>
        <taxon>Pseudomonadati</taxon>
        <taxon>Pseudomonadota</taxon>
        <taxon>Betaproteobacteria</taxon>
        <taxon>Neisseriales</taxon>
        <taxon>Neisseriaceae</taxon>
        <taxon>Alysiella</taxon>
    </lineage>
</organism>
<evidence type="ECO:0000313" key="2">
    <source>
        <dbReference type="Proteomes" id="UP000254209"/>
    </source>
</evidence>
<accession>A0A376BKH2</accession>
<name>A0A376BKH2_9NEIS</name>
<dbReference type="AlphaFoldDB" id="A0A376BKH2"/>
<proteinExistence type="predicted"/>
<dbReference type="STRING" id="1120980.GCA_000745955_02587"/>
<dbReference type="OrthoDB" id="8606179at2"/>
<sequence>MQTIINIDTLPDHAQLTIAELETSAARNRKGITRLSGSQIRRLEAQGLFPKSRQITGTRAKFYVASEIRAWLADQTKGAES</sequence>
<dbReference type="Pfam" id="PF05930">
    <property type="entry name" value="Phage_AlpA"/>
    <property type="match status" value="1"/>
</dbReference>
<dbReference type="RefSeq" id="WP_034295754.1">
    <property type="nucleotide sequence ID" value="NZ_CP091519.2"/>
</dbReference>
<evidence type="ECO:0000313" key="1">
    <source>
        <dbReference type="EMBL" id="SSY70123.1"/>
    </source>
</evidence>
<dbReference type="EMBL" id="UFSO01000002">
    <property type="protein sequence ID" value="SSY70123.1"/>
    <property type="molecule type" value="Genomic_DNA"/>
</dbReference>